<name>A0A2K8KVR5_9GAMM</name>
<evidence type="ECO:0008006" key="3">
    <source>
        <dbReference type="Google" id="ProtNLM"/>
    </source>
</evidence>
<evidence type="ECO:0000313" key="2">
    <source>
        <dbReference type="Proteomes" id="UP000229757"/>
    </source>
</evidence>
<dbReference type="KEGG" id="rfo:REIFOR_02718"/>
<proteinExistence type="predicted"/>
<gene>
    <name evidence="1" type="ORF">REIFOR_02718</name>
</gene>
<dbReference type="AlphaFoldDB" id="A0A2K8KVR5"/>
<accession>A0A2K8KVR5</accession>
<sequence length="462" mass="50794">MAPRFLFFYTEVDCLNPVLLSPVAFNRNVARLLALFAASLLVLVSGFSGFNWLRFSPEQWLSAHLPPNTLVSIHAQADQQRMGTALSWQQLQVEWDDRFFTAERVELNFNLLSVLLGKPRAESLSFSSPLLSLPQQPVDTALLRLLIALGAHQLTITNGAIANGQHEVQHLELSMIRNGAFGEYAVQASGQIDSGPLSARLNYSLLMGLDGQDRLVLGKNQFDGQINIENWSARLAGKIKSLIIAADGDLEFSFINWSSAWQNTSVADPIKLDWAGGISAGTWAQEQLQVAKFDSAIAYVDDQDIGHTLAMQSNEARLKDGQVVGQVGLSLLANFPAGSPWQSYNLVMTGTVEEGAALLDWRDPQVLLATIAANQEQNSHLLTMRRLSIDRAAGRWLFDDGDWTAQRAERIIGDYGFGRLAGNWPSLEITEAPTIAAQLQPPLTLIASDVEYLNALFNRLVP</sequence>
<evidence type="ECO:0000313" key="1">
    <source>
        <dbReference type="EMBL" id="ATX77841.1"/>
    </source>
</evidence>
<keyword evidence="2" id="KW-1185">Reference proteome</keyword>
<organism evidence="1 2">
    <name type="scientific">Reinekea forsetii</name>
    <dbReference type="NCBI Taxonomy" id="1336806"/>
    <lineage>
        <taxon>Bacteria</taxon>
        <taxon>Pseudomonadati</taxon>
        <taxon>Pseudomonadota</taxon>
        <taxon>Gammaproteobacteria</taxon>
        <taxon>Oceanospirillales</taxon>
        <taxon>Saccharospirillaceae</taxon>
        <taxon>Reinekea</taxon>
    </lineage>
</organism>
<reference evidence="1 2" key="1">
    <citation type="journal article" date="2017" name="Environ. Microbiol.">
        <title>Genomic and physiological analyses of 'Reinekea forsetii' reveal a versatile opportunistic lifestyle during spring algae blooms.</title>
        <authorList>
            <person name="Avci B."/>
            <person name="Hahnke R.L."/>
            <person name="Chafee M."/>
            <person name="Fischer T."/>
            <person name="Gruber-Vodicka H."/>
            <person name="Tegetmeyer H.E."/>
            <person name="Harder J."/>
            <person name="Fuchs B.M."/>
            <person name="Amann R.I."/>
            <person name="Teeling H."/>
        </authorList>
    </citation>
    <scope>NUCLEOTIDE SEQUENCE [LARGE SCALE GENOMIC DNA]</scope>
    <source>
        <strain evidence="1 2">Hel1_31_D35</strain>
    </source>
</reference>
<dbReference type="EMBL" id="CP011797">
    <property type="protein sequence ID" value="ATX77841.1"/>
    <property type="molecule type" value="Genomic_DNA"/>
</dbReference>
<dbReference type="Proteomes" id="UP000229757">
    <property type="component" value="Chromosome"/>
</dbReference>
<protein>
    <recommendedName>
        <fullName evidence="3">AsmA domain-containing protein</fullName>
    </recommendedName>
</protein>